<reference evidence="2 3" key="2">
    <citation type="submission" date="2018-10" db="EMBL/GenBank/DDBJ databases">
        <authorList>
            <consortium name="Pathogen Informatics"/>
        </authorList>
    </citation>
    <scope>NUCLEOTIDE SEQUENCE [LARGE SCALE GENOMIC DNA]</scope>
</reference>
<dbReference type="AlphaFoldDB" id="A0A0N4VJX0"/>
<evidence type="ECO:0000313" key="3">
    <source>
        <dbReference type="Proteomes" id="UP000274131"/>
    </source>
</evidence>
<accession>A0A0N4VJX0</accession>
<dbReference type="EMBL" id="UXUI01010875">
    <property type="protein sequence ID" value="VDD95715.1"/>
    <property type="molecule type" value="Genomic_DNA"/>
</dbReference>
<name>A0A0N4VJX0_ENTVE</name>
<feature type="signal peptide" evidence="1">
    <location>
        <begin position="1"/>
        <end position="18"/>
    </location>
</feature>
<sequence>MSISCLLYMLLNHSFTNAQILPINLWEYSPFKTLSSHSVFYGYYYNGEYQDIDIDNELGYTPLSPSSSAHFSVDWKTNRLSGQTNSEESDKDDTDNDIHWIDERMNLMFTQIRFMKPGTQICIAVYLVI</sequence>
<gene>
    <name evidence="2" type="ORF">EVEC_LOCUS10466</name>
</gene>
<evidence type="ECO:0000313" key="2">
    <source>
        <dbReference type="EMBL" id="VDD95715.1"/>
    </source>
</evidence>
<organism evidence="4">
    <name type="scientific">Enterobius vermicularis</name>
    <name type="common">Human pinworm</name>
    <dbReference type="NCBI Taxonomy" id="51028"/>
    <lineage>
        <taxon>Eukaryota</taxon>
        <taxon>Metazoa</taxon>
        <taxon>Ecdysozoa</taxon>
        <taxon>Nematoda</taxon>
        <taxon>Chromadorea</taxon>
        <taxon>Rhabditida</taxon>
        <taxon>Spirurina</taxon>
        <taxon>Oxyuridomorpha</taxon>
        <taxon>Oxyuroidea</taxon>
        <taxon>Oxyuridae</taxon>
        <taxon>Enterobius</taxon>
    </lineage>
</organism>
<proteinExistence type="predicted"/>
<dbReference type="WBParaSite" id="EVEC_0001114101-mRNA-1">
    <property type="protein sequence ID" value="EVEC_0001114101-mRNA-1"/>
    <property type="gene ID" value="EVEC_0001114101"/>
</dbReference>
<evidence type="ECO:0000256" key="1">
    <source>
        <dbReference type="SAM" id="SignalP"/>
    </source>
</evidence>
<reference evidence="4" key="1">
    <citation type="submission" date="2017-02" db="UniProtKB">
        <authorList>
            <consortium name="WormBaseParasite"/>
        </authorList>
    </citation>
    <scope>IDENTIFICATION</scope>
</reference>
<protein>
    <submittedName>
        <fullName evidence="4">Outer membrane protein</fullName>
    </submittedName>
</protein>
<keyword evidence="1" id="KW-0732">Signal</keyword>
<feature type="chain" id="PRO_5043123029" evidence="1">
    <location>
        <begin position="19"/>
        <end position="129"/>
    </location>
</feature>
<dbReference type="Proteomes" id="UP000274131">
    <property type="component" value="Unassembled WGS sequence"/>
</dbReference>
<evidence type="ECO:0000313" key="4">
    <source>
        <dbReference type="WBParaSite" id="EVEC_0001114101-mRNA-1"/>
    </source>
</evidence>
<keyword evidence="3" id="KW-1185">Reference proteome</keyword>